<dbReference type="SUPFAM" id="SSF48371">
    <property type="entry name" value="ARM repeat"/>
    <property type="match status" value="1"/>
</dbReference>
<evidence type="ECO:0000256" key="3">
    <source>
        <dbReference type="ARBA" id="ARBA00038401"/>
    </source>
</evidence>
<dbReference type="GeneID" id="100374263"/>
<dbReference type="Proteomes" id="UP000694865">
    <property type="component" value="Unplaced"/>
</dbReference>
<dbReference type="PANTHER" id="PTHR23424">
    <property type="entry name" value="SERUM AMYLOID A"/>
    <property type="match status" value="1"/>
</dbReference>
<evidence type="ECO:0000313" key="6">
    <source>
        <dbReference type="RefSeq" id="XP_002732678.2"/>
    </source>
</evidence>
<sequence length="508" mass="55764">MSEEGDSNLSYPTGLYSSPIVDRNPSPPPTSKSQEADDDELNAEICIGGTVFSKHWVFTTLMKLIKEVDKEEVLGVKEDDKCNESKEDVQDKKDCDTKVEKTCSVVDTVTSTSTSGCHASPTLTPSSVESSTASPCPAALPSSSTSPIDIDEEIENELCKLWDMSMNQDVAVFLHEWKTEDILVGVIAKTNAPRATEICIGILANMACNEDIVIDMSKKERFIEVVLALLECTDPPTLVETTRLIYSCISNSTAASYWLSVLKTDPAIYDTMCFVLQSSTNGDLLHNMSDLVDKLLDMDDELLEMWSSSTLLLAICEAIQQVRKPRPKTLEYLLHSLQLLSTTEKGVESIGENGSTVCPLISDSLHAICSEESVTLVGRETELAAAVSVLDTLITSKSNGIKYLQSNEGITSDLLVILNEIKPILRRPSSTSSSLAAADEEQMEKRKAKTLQNVIVNLMSTVLKTRDGNTIICNQLKKCPRNHVKTLKGTLKRKGVDDDIIQTLEWEL</sequence>
<name>A0ABM0GLN8_SACKO</name>
<feature type="region of interest" description="Disordered" evidence="4">
    <location>
        <begin position="1"/>
        <end position="38"/>
    </location>
</feature>
<keyword evidence="5" id="KW-1185">Reference proteome</keyword>
<proteinExistence type="inferred from homology"/>
<reference evidence="6" key="1">
    <citation type="submission" date="2025-08" db="UniProtKB">
        <authorList>
            <consortium name="RefSeq"/>
        </authorList>
    </citation>
    <scope>IDENTIFICATION</scope>
    <source>
        <tissue evidence="6">Testes</tissue>
    </source>
</reference>
<feature type="region of interest" description="Disordered" evidence="4">
    <location>
        <begin position="111"/>
        <end position="147"/>
    </location>
</feature>
<dbReference type="InterPro" id="IPR016024">
    <property type="entry name" value="ARM-type_fold"/>
</dbReference>
<evidence type="ECO:0000256" key="2">
    <source>
        <dbReference type="ARBA" id="ARBA00023242"/>
    </source>
</evidence>
<comment type="similarity">
    <text evidence="3">Belongs to the SAAL1 family.</text>
</comment>
<dbReference type="PANTHER" id="PTHR23424:SF23">
    <property type="entry name" value="PROTEIN SAAL1"/>
    <property type="match status" value="1"/>
</dbReference>
<accession>A0ABM0GLN8</accession>
<dbReference type="RefSeq" id="XP_002732678.2">
    <property type="nucleotide sequence ID" value="XM_002732632.2"/>
</dbReference>
<protein>
    <submittedName>
        <fullName evidence="6">Protein SAAL1-like</fullName>
    </submittedName>
</protein>
<dbReference type="Gene3D" id="1.25.10.10">
    <property type="entry name" value="Leucine-rich Repeat Variant"/>
    <property type="match status" value="1"/>
</dbReference>
<dbReference type="InterPro" id="IPR052464">
    <property type="entry name" value="Synovial_Prolif_Regulator"/>
</dbReference>
<dbReference type="InterPro" id="IPR011989">
    <property type="entry name" value="ARM-like"/>
</dbReference>
<comment type="subcellular location">
    <subcellularLocation>
        <location evidence="1">Nucleus</location>
    </subcellularLocation>
</comment>
<evidence type="ECO:0000313" key="5">
    <source>
        <dbReference type="Proteomes" id="UP000694865"/>
    </source>
</evidence>
<gene>
    <name evidence="6" type="primary">LOC100374263</name>
</gene>
<organism evidence="5 6">
    <name type="scientific">Saccoglossus kowalevskii</name>
    <name type="common">Acorn worm</name>
    <dbReference type="NCBI Taxonomy" id="10224"/>
    <lineage>
        <taxon>Eukaryota</taxon>
        <taxon>Metazoa</taxon>
        <taxon>Hemichordata</taxon>
        <taxon>Enteropneusta</taxon>
        <taxon>Harrimaniidae</taxon>
        <taxon>Saccoglossus</taxon>
    </lineage>
</organism>
<feature type="compositionally biased region" description="Low complexity" evidence="4">
    <location>
        <begin position="130"/>
        <end position="147"/>
    </location>
</feature>
<evidence type="ECO:0000256" key="1">
    <source>
        <dbReference type="ARBA" id="ARBA00004123"/>
    </source>
</evidence>
<evidence type="ECO:0000256" key="4">
    <source>
        <dbReference type="SAM" id="MobiDB-lite"/>
    </source>
</evidence>
<keyword evidence="2" id="KW-0539">Nucleus</keyword>